<dbReference type="Proteomes" id="UP000254103">
    <property type="component" value="Unassembled WGS sequence"/>
</dbReference>
<evidence type="ECO:0000256" key="4">
    <source>
        <dbReference type="ARBA" id="ARBA00023172"/>
    </source>
</evidence>
<evidence type="ECO:0000256" key="2">
    <source>
        <dbReference type="ARBA" id="ARBA00022578"/>
    </source>
</evidence>
<dbReference type="Pfam" id="PF13700">
    <property type="entry name" value="DUF4158"/>
    <property type="match status" value="1"/>
</dbReference>
<proteinExistence type="inferred from homology"/>
<evidence type="ECO:0000313" key="7">
    <source>
        <dbReference type="EMBL" id="STT94811.1"/>
    </source>
</evidence>
<comment type="similarity">
    <text evidence="1">Belongs to the transposase 7 family.</text>
</comment>
<keyword evidence="3" id="KW-0238">DNA-binding</keyword>
<dbReference type="AlphaFoldDB" id="A0A377Y1B3"/>
<gene>
    <name evidence="7" type="ORF">NCTC5052_03259</name>
</gene>
<protein>
    <submittedName>
        <fullName evidence="7">Transposase Tn3 family protein</fullName>
    </submittedName>
</protein>
<evidence type="ECO:0000259" key="5">
    <source>
        <dbReference type="Pfam" id="PF01526"/>
    </source>
</evidence>
<sequence>MKQIWDVDELAEHWSLKFEETRLLKTKPDRNHLPFAVQLKFYQNTGRFPSTINEIPETPLHYLADQLDVDVSGFRDYEWSGRTGARHRKEILKFLGIRRVSATDKHAFSDWLVNTLYPHGSDPADATEAAFGWFQQRLVECPADKELERLVRSSFQQFELHLYQRCADSLSTDSKMLIEASLSNDADGVSFGDLKADPGRTGLESVLKEVEKLNFIRSLHLPVDMFASFSTKVLQRYRQRVNSESAWEMRQHPWTIRYGLYAVFLYSRQREIIDGLIELFIQIVHRLSARSERRLVKTLLADFQKVHGKTALLFRIAEAVLNNPEGLVKEVVYPVAGEDTLKSLLKEFKSSGPAYQQQVHKILRSSYSNHYRRMLPKILDALTFCSGNSRHHPVLDALDWLKDHESSTQRYIRLEDSIPVEGVIQPKWHDIVIEEHQGEKRINRINYEICVMQALRNRLRSKEIWVVDADRYRNPDDDLPQDFDANRENYYRDLGQTTDASAFVSQLRDDMNGALEALNRDMPKNRGVKIRSQGKNRISITPFEPQEEPVNLAGLKREISGRWPMTSLLDVLKEADLRIGFSDHFKSVADRENLDRQSLQQRLLLCLYGMGTNTGLKRVSGGRHGISYKELLNVRRRYVHKAALRNAISQVARAIFAVRNPAVWGEGTTSCASDSKKFGSWDQNLMTEWHIRYGGRGVMIYWHVEKKSTCIYSQLKRCSSSEVAAMIEGVLRHCTDMDIERQYVDSHGQSEVAFAFSYLLGFDLLPRLKAIASQKLYRTGDEKNGDYSNLDPVLTRTINWELIIQQYDEMIKYATALKQGTAEPEAILRRFTRNNVQHPTYKALAELGKAIKTIFLCRYIGSEDLRIEINEGLNVVENWNSANAFIFYGKGGEVATNRLEEQELSVLALHLLQICLVYVNTLMIQQVLHEPVWLSRMKAEDFRALTPLIYAHVNPYGIFELDMETRLPIDVVA</sequence>
<name>A0A377Y1B3_KLEPN</name>
<evidence type="ECO:0000256" key="3">
    <source>
        <dbReference type="ARBA" id="ARBA00023125"/>
    </source>
</evidence>
<dbReference type="InterPro" id="IPR025296">
    <property type="entry name" value="DUF4158"/>
</dbReference>
<dbReference type="InterPro" id="IPR047653">
    <property type="entry name" value="Tn3-like_transpos"/>
</dbReference>
<keyword evidence="4" id="KW-0233">DNA recombination</keyword>
<keyword evidence="2" id="KW-0815">Transposition</keyword>
<evidence type="ECO:0000259" key="6">
    <source>
        <dbReference type="Pfam" id="PF13700"/>
    </source>
</evidence>
<dbReference type="InterPro" id="IPR002513">
    <property type="entry name" value="Tn3_Tnp_DDE_dom"/>
</dbReference>
<dbReference type="GO" id="GO:0006313">
    <property type="term" value="P:DNA transposition"/>
    <property type="evidence" value="ECO:0007669"/>
    <property type="project" value="InterPro"/>
</dbReference>
<dbReference type="NCBIfam" id="NF033527">
    <property type="entry name" value="transpos_Tn3"/>
    <property type="match status" value="1"/>
</dbReference>
<accession>A0A377Y1B3</accession>
<reference evidence="7 8" key="1">
    <citation type="submission" date="2018-06" db="EMBL/GenBank/DDBJ databases">
        <authorList>
            <consortium name="Pathogen Informatics"/>
            <person name="Doyle S."/>
        </authorList>
    </citation>
    <scope>NUCLEOTIDE SEQUENCE [LARGE SCALE GENOMIC DNA]</scope>
    <source>
        <strain evidence="7 8">NCTC5052</strain>
    </source>
</reference>
<dbReference type="GO" id="GO:0003677">
    <property type="term" value="F:DNA binding"/>
    <property type="evidence" value="ECO:0007669"/>
    <property type="project" value="UniProtKB-KW"/>
</dbReference>
<dbReference type="GO" id="GO:0004803">
    <property type="term" value="F:transposase activity"/>
    <property type="evidence" value="ECO:0007669"/>
    <property type="project" value="InterPro"/>
</dbReference>
<feature type="domain" description="Tn3 transposase DDE" evidence="5">
    <location>
        <begin position="570"/>
        <end position="959"/>
    </location>
</feature>
<dbReference type="EMBL" id="UGLJ01000002">
    <property type="protein sequence ID" value="STT94811.1"/>
    <property type="molecule type" value="Genomic_DNA"/>
</dbReference>
<evidence type="ECO:0000256" key="1">
    <source>
        <dbReference type="ARBA" id="ARBA00009402"/>
    </source>
</evidence>
<dbReference type="Pfam" id="PF01526">
    <property type="entry name" value="DDE_Tnp_Tn3"/>
    <property type="match status" value="1"/>
</dbReference>
<evidence type="ECO:0000313" key="8">
    <source>
        <dbReference type="Proteomes" id="UP000254103"/>
    </source>
</evidence>
<feature type="domain" description="DUF4158" evidence="6">
    <location>
        <begin position="6"/>
        <end position="152"/>
    </location>
</feature>
<organism evidence="7 8">
    <name type="scientific">Klebsiella pneumoniae</name>
    <dbReference type="NCBI Taxonomy" id="573"/>
    <lineage>
        <taxon>Bacteria</taxon>
        <taxon>Pseudomonadati</taxon>
        <taxon>Pseudomonadota</taxon>
        <taxon>Gammaproteobacteria</taxon>
        <taxon>Enterobacterales</taxon>
        <taxon>Enterobacteriaceae</taxon>
        <taxon>Klebsiella/Raoultella group</taxon>
        <taxon>Klebsiella</taxon>
        <taxon>Klebsiella pneumoniae complex</taxon>
    </lineage>
</organism>